<dbReference type="InterPro" id="IPR006143">
    <property type="entry name" value="RND_pump_MFP"/>
</dbReference>
<dbReference type="RefSeq" id="WP_379896507.1">
    <property type="nucleotide sequence ID" value="NZ_CBCSCT010000005.1"/>
</dbReference>
<dbReference type="PANTHER" id="PTHR30469:SF33">
    <property type="entry name" value="SLR1207 PROTEIN"/>
    <property type="match status" value="1"/>
</dbReference>
<dbReference type="Gene3D" id="2.40.30.170">
    <property type="match status" value="1"/>
</dbReference>
<evidence type="ECO:0000313" key="7">
    <source>
        <dbReference type="EMBL" id="MFC5988971.1"/>
    </source>
</evidence>
<evidence type="ECO:0000313" key="8">
    <source>
        <dbReference type="Proteomes" id="UP001596250"/>
    </source>
</evidence>
<feature type="compositionally biased region" description="Gly residues" evidence="3">
    <location>
        <begin position="405"/>
        <end position="435"/>
    </location>
</feature>
<evidence type="ECO:0000256" key="1">
    <source>
        <dbReference type="ARBA" id="ARBA00009477"/>
    </source>
</evidence>
<dbReference type="PANTHER" id="PTHR30469">
    <property type="entry name" value="MULTIDRUG RESISTANCE PROTEIN MDTA"/>
    <property type="match status" value="1"/>
</dbReference>
<dbReference type="Gene3D" id="2.40.420.20">
    <property type="match status" value="1"/>
</dbReference>
<reference evidence="8" key="1">
    <citation type="journal article" date="2019" name="Int. J. Syst. Evol. Microbiol.">
        <title>The Global Catalogue of Microorganisms (GCM) 10K type strain sequencing project: providing services to taxonomists for standard genome sequencing and annotation.</title>
        <authorList>
            <consortium name="The Broad Institute Genomics Platform"/>
            <consortium name="The Broad Institute Genome Sequencing Center for Infectious Disease"/>
            <person name="Wu L."/>
            <person name="Ma J."/>
        </authorList>
    </citation>
    <scope>NUCLEOTIDE SEQUENCE [LARGE SCALE GENOMIC DNA]</scope>
    <source>
        <strain evidence="8">CCM 8749</strain>
    </source>
</reference>
<dbReference type="EMBL" id="JBHSQV010000186">
    <property type="protein sequence ID" value="MFC5988971.1"/>
    <property type="molecule type" value="Genomic_DNA"/>
</dbReference>
<keyword evidence="8" id="KW-1185">Reference proteome</keyword>
<evidence type="ECO:0000259" key="6">
    <source>
        <dbReference type="Pfam" id="PF25954"/>
    </source>
</evidence>
<dbReference type="InterPro" id="IPR058625">
    <property type="entry name" value="MdtA-like_BSH"/>
</dbReference>
<evidence type="ECO:0000256" key="2">
    <source>
        <dbReference type="SAM" id="Coils"/>
    </source>
</evidence>
<dbReference type="SUPFAM" id="SSF111369">
    <property type="entry name" value="HlyD-like secretion proteins"/>
    <property type="match status" value="1"/>
</dbReference>
<dbReference type="Pfam" id="PF25917">
    <property type="entry name" value="BSH_RND"/>
    <property type="match status" value="1"/>
</dbReference>
<feature type="coiled-coil region" evidence="2">
    <location>
        <begin position="97"/>
        <end position="161"/>
    </location>
</feature>
<feature type="region of interest" description="Disordered" evidence="3">
    <location>
        <begin position="309"/>
        <end position="333"/>
    </location>
</feature>
<organism evidence="7 8">
    <name type="scientific">Marinicrinis lubricantis</name>
    <dbReference type="NCBI Taxonomy" id="2086470"/>
    <lineage>
        <taxon>Bacteria</taxon>
        <taxon>Bacillati</taxon>
        <taxon>Bacillota</taxon>
        <taxon>Bacilli</taxon>
        <taxon>Bacillales</taxon>
        <taxon>Paenibacillaceae</taxon>
    </lineage>
</organism>
<evidence type="ECO:0000259" key="5">
    <source>
        <dbReference type="Pfam" id="PF25917"/>
    </source>
</evidence>
<evidence type="ECO:0000256" key="4">
    <source>
        <dbReference type="SAM" id="Phobius"/>
    </source>
</evidence>
<dbReference type="Gene3D" id="2.40.50.100">
    <property type="match status" value="1"/>
</dbReference>
<keyword evidence="4" id="KW-0472">Membrane</keyword>
<name>A0ABW1IV97_9BACL</name>
<gene>
    <name evidence="7" type="ORF">ACFPXP_21415</name>
</gene>
<sequence>MDRKKIGLIISLVVLIGAGAAYWWFFIRAEGEQTVAAAVQTTTVRSGTIESRISGTGNIEPLSRETIKATETGEVAEVYFHEGDKVKAGDILLRFEKDDVTDQIESMELELSNSRLELQDLQNQYKRAEDDEARESIRLSIQRQELGIQQKEEELAELTEQEGKAPITAPIDGILTSWDIETGQTITDQTNELGEVVNYDQFQIVVAVDELDISKVEIGQEAEIIVEALSNHTYTGQVMAIADEGTPSNGVSTFDVTVVLNEADGLKAGMSAEASIQTAYKENALLLPIEAIQQAGDQYFVLVPAAEEAEEETDGEVTPEIPQEGEMPEGMPQDLPTDMPADRGSTRGNALAGGGSSVQMRSFVEVGISNEDSIEIVSGLSEGDVVILPEVMVSSTNSSQEMRGTEGGFPGGGGFPSGGSFPSGGGTGGFGGGRP</sequence>
<dbReference type="NCBIfam" id="TIGR01730">
    <property type="entry name" value="RND_mfp"/>
    <property type="match status" value="1"/>
</dbReference>
<dbReference type="Proteomes" id="UP001596250">
    <property type="component" value="Unassembled WGS sequence"/>
</dbReference>
<feature type="domain" description="CusB-like beta-barrel" evidence="6">
    <location>
        <begin position="204"/>
        <end position="278"/>
    </location>
</feature>
<dbReference type="InterPro" id="IPR058792">
    <property type="entry name" value="Beta-barrel_RND_2"/>
</dbReference>
<evidence type="ECO:0000256" key="3">
    <source>
        <dbReference type="SAM" id="MobiDB-lite"/>
    </source>
</evidence>
<protein>
    <submittedName>
        <fullName evidence="7">Efflux RND transporter periplasmic adaptor subunit</fullName>
    </submittedName>
</protein>
<keyword evidence="4" id="KW-1133">Transmembrane helix</keyword>
<comment type="similarity">
    <text evidence="1">Belongs to the membrane fusion protein (MFP) (TC 8.A.1) family.</text>
</comment>
<feature type="transmembrane region" description="Helical" evidence="4">
    <location>
        <begin position="7"/>
        <end position="25"/>
    </location>
</feature>
<dbReference type="Pfam" id="PF25954">
    <property type="entry name" value="Beta-barrel_RND_2"/>
    <property type="match status" value="1"/>
</dbReference>
<keyword evidence="2" id="KW-0175">Coiled coil</keyword>
<comment type="caution">
    <text evidence="7">The sequence shown here is derived from an EMBL/GenBank/DDBJ whole genome shotgun (WGS) entry which is preliminary data.</text>
</comment>
<feature type="region of interest" description="Disordered" evidence="3">
    <location>
        <begin position="397"/>
        <end position="435"/>
    </location>
</feature>
<proteinExistence type="inferred from homology"/>
<feature type="domain" description="Multidrug resistance protein MdtA-like barrel-sandwich hybrid" evidence="5">
    <location>
        <begin position="67"/>
        <end position="189"/>
    </location>
</feature>
<keyword evidence="4" id="KW-0812">Transmembrane</keyword>
<accession>A0ABW1IV97</accession>